<gene>
    <name evidence="3" type="ORF">SAMN05443507_10920</name>
</gene>
<dbReference type="GO" id="GO:0032259">
    <property type="term" value="P:methylation"/>
    <property type="evidence" value="ECO:0007669"/>
    <property type="project" value="UniProtKB-KW"/>
</dbReference>
<reference evidence="4" key="1">
    <citation type="submission" date="2016-11" db="EMBL/GenBank/DDBJ databases">
        <authorList>
            <person name="Varghese N."/>
            <person name="Submissions S."/>
        </authorList>
    </citation>
    <scope>NUCLEOTIDE SEQUENCE [LARGE SCALE GENOMIC DNA]</scope>
    <source>
        <strain evidence="4">USBA-503</strain>
    </source>
</reference>
<evidence type="ECO:0000313" key="3">
    <source>
        <dbReference type="EMBL" id="SHK13784.1"/>
    </source>
</evidence>
<sequence>MSQVSYAAWMRHQLLGWSNGYYRHYAKIGGVAADFFTASHSVLFAEVIFRFCEQWVTEEKLKDFQIVEFGPGEGYLAYYLISNWAERLQHIPLYYQCVEPSPRLRQHQEERLRPLQGRGNVYISFSTPFEVLKNRSTLVLANEVLDALPVERVKKSSDGWYRAYVNLSNEQPAVDIDWRKAPGWLAILCERWLPIPVGAYGEFCPELCTLLAQMCHLAHQGRCLLFDYGITSRDWASGAYPEGTLRGYRQHQLVDISKDSSFQGDWTADVHWDYVNHLVRRLGFASRMQTQAEFLLEGGLLEIIEMQQKNLSEFSAYQMRNEAKRLLWPGDMGERFSVMTIEPIKKYT</sequence>
<dbReference type="Proteomes" id="UP000184016">
    <property type="component" value="Unassembled WGS sequence"/>
</dbReference>
<name>A0A1M6Q0S5_9BACL</name>
<proteinExistence type="predicted"/>
<evidence type="ECO:0000256" key="2">
    <source>
        <dbReference type="ARBA" id="ARBA00022679"/>
    </source>
</evidence>
<dbReference type="SUPFAM" id="SSF53335">
    <property type="entry name" value="S-adenosyl-L-methionine-dependent methyltransferases"/>
    <property type="match status" value="1"/>
</dbReference>
<accession>A0A1M6Q0S5</accession>
<dbReference type="InterPro" id="IPR038375">
    <property type="entry name" value="NDUFAF7_sf"/>
</dbReference>
<dbReference type="InterPro" id="IPR003788">
    <property type="entry name" value="NDUFAF7"/>
</dbReference>
<keyword evidence="4" id="KW-1185">Reference proteome</keyword>
<dbReference type="InterPro" id="IPR029063">
    <property type="entry name" value="SAM-dependent_MTases_sf"/>
</dbReference>
<dbReference type="EMBL" id="FRAF01000009">
    <property type="protein sequence ID" value="SHK13784.1"/>
    <property type="molecule type" value="Genomic_DNA"/>
</dbReference>
<dbReference type="OrthoDB" id="9794208at2"/>
<dbReference type="Gene3D" id="3.40.50.12710">
    <property type="match status" value="1"/>
</dbReference>
<dbReference type="PANTHER" id="PTHR12049">
    <property type="entry name" value="PROTEIN ARGININE METHYLTRANSFERASE NDUFAF7, MITOCHONDRIAL"/>
    <property type="match status" value="1"/>
</dbReference>
<keyword evidence="2 3" id="KW-0808">Transferase</keyword>
<dbReference type="RefSeq" id="WP_072873753.1">
    <property type="nucleotide sequence ID" value="NZ_FRAF01000009.1"/>
</dbReference>
<dbReference type="GO" id="GO:0035243">
    <property type="term" value="F:protein-arginine omega-N symmetric methyltransferase activity"/>
    <property type="evidence" value="ECO:0007669"/>
    <property type="project" value="TreeGrafter"/>
</dbReference>
<dbReference type="PANTHER" id="PTHR12049:SF7">
    <property type="entry name" value="PROTEIN ARGININE METHYLTRANSFERASE NDUFAF7, MITOCHONDRIAL"/>
    <property type="match status" value="1"/>
</dbReference>
<dbReference type="Pfam" id="PF02636">
    <property type="entry name" value="Methyltransf_28"/>
    <property type="match status" value="1"/>
</dbReference>
<organism evidence="3 4">
    <name type="scientific">Alicyclobacillus tolerans</name>
    <dbReference type="NCBI Taxonomy" id="90970"/>
    <lineage>
        <taxon>Bacteria</taxon>
        <taxon>Bacillati</taxon>
        <taxon>Bacillota</taxon>
        <taxon>Bacilli</taxon>
        <taxon>Bacillales</taxon>
        <taxon>Alicyclobacillaceae</taxon>
        <taxon>Alicyclobacillus</taxon>
    </lineage>
</organism>
<evidence type="ECO:0000313" key="4">
    <source>
        <dbReference type="Proteomes" id="UP000184016"/>
    </source>
</evidence>
<protein>
    <submittedName>
        <fullName evidence="3">SAM-dependent methyltransferase, MidA family</fullName>
    </submittedName>
</protein>
<evidence type="ECO:0000256" key="1">
    <source>
        <dbReference type="ARBA" id="ARBA00022603"/>
    </source>
</evidence>
<dbReference type="AlphaFoldDB" id="A0A1M6Q0S5"/>
<dbReference type="STRING" id="1830138.SAMN05443507_10920"/>
<keyword evidence="1 3" id="KW-0489">Methyltransferase</keyword>